<evidence type="ECO:0000313" key="11">
    <source>
        <dbReference type="Proteomes" id="UP001310386"/>
    </source>
</evidence>
<keyword evidence="2 8" id="KW-0732">Signal</keyword>
<evidence type="ECO:0000256" key="6">
    <source>
        <dbReference type="ARBA" id="ARBA00023316"/>
    </source>
</evidence>
<dbReference type="InterPro" id="IPR001967">
    <property type="entry name" value="Peptidase_S11_N"/>
</dbReference>
<evidence type="ECO:0000256" key="8">
    <source>
        <dbReference type="SAM" id="SignalP"/>
    </source>
</evidence>
<feature type="signal peptide" evidence="8">
    <location>
        <begin position="1"/>
        <end position="24"/>
    </location>
</feature>
<dbReference type="RefSeq" id="WP_371754901.1">
    <property type="nucleotide sequence ID" value="NZ_JAYJLD010000022.1"/>
</dbReference>
<dbReference type="PANTHER" id="PTHR21581">
    <property type="entry name" value="D-ALANYL-D-ALANINE CARBOXYPEPTIDASE"/>
    <property type="match status" value="1"/>
</dbReference>
<evidence type="ECO:0000313" key="10">
    <source>
        <dbReference type="EMBL" id="MEB3102779.1"/>
    </source>
</evidence>
<reference evidence="10" key="1">
    <citation type="submission" date="2023-12" db="EMBL/GenBank/DDBJ databases">
        <title>Fervidustalea candida gen. nov., sp. nov., a novel member of the family Paenibacillaceae isolated from a geothermal area.</title>
        <authorList>
            <person name="Li W.-J."/>
            <person name="Jiao J.-Y."/>
            <person name="Chen Y."/>
        </authorList>
    </citation>
    <scope>NUCLEOTIDE SEQUENCE</scope>
    <source>
        <strain evidence="10">SYSU GA230002</strain>
    </source>
</reference>
<feature type="chain" id="PRO_5046237009" evidence="8">
    <location>
        <begin position="25"/>
        <end position="388"/>
    </location>
</feature>
<dbReference type="SUPFAM" id="SSF56601">
    <property type="entry name" value="beta-lactamase/transpeptidase-like"/>
    <property type="match status" value="1"/>
</dbReference>
<dbReference type="Pfam" id="PF00768">
    <property type="entry name" value="Peptidase_S11"/>
    <property type="match status" value="1"/>
</dbReference>
<evidence type="ECO:0000256" key="4">
    <source>
        <dbReference type="ARBA" id="ARBA00022960"/>
    </source>
</evidence>
<name>A0ABU5ZJX7_9BACL</name>
<organism evidence="10 11">
    <name type="scientific">Ferviditalea candida</name>
    <dbReference type="NCBI Taxonomy" id="3108399"/>
    <lineage>
        <taxon>Bacteria</taxon>
        <taxon>Bacillati</taxon>
        <taxon>Bacillota</taxon>
        <taxon>Bacilli</taxon>
        <taxon>Bacillales</taxon>
        <taxon>Paenibacillaceae</taxon>
        <taxon>Ferviditalea</taxon>
    </lineage>
</organism>
<dbReference type="GO" id="GO:0004180">
    <property type="term" value="F:carboxypeptidase activity"/>
    <property type="evidence" value="ECO:0007669"/>
    <property type="project" value="UniProtKB-KW"/>
</dbReference>
<dbReference type="InterPro" id="IPR012338">
    <property type="entry name" value="Beta-lactam/transpept-like"/>
</dbReference>
<dbReference type="InterPro" id="IPR018044">
    <property type="entry name" value="Peptidase_S11"/>
</dbReference>
<evidence type="ECO:0000256" key="1">
    <source>
        <dbReference type="ARBA" id="ARBA00007164"/>
    </source>
</evidence>
<dbReference type="Gene3D" id="3.40.710.10">
    <property type="entry name" value="DD-peptidase/beta-lactamase superfamily"/>
    <property type="match status" value="1"/>
</dbReference>
<evidence type="ECO:0000256" key="2">
    <source>
        <dbReference type="ARBA" id="ARBA00022729"/>
    </source>
</evidence>
<keyword evidence="3 10" id="KW-0378">Hydrolase</keyword>
<keyword evidence="10" id="KW-0645">Protease</keyword>
<keyword evidence="10" id="KW-0121">Carboxypeptidase</keyword>
<protein>
    <submittedName>
        <fullName evidence="10">D-alanyl-D-alanine carboxypeptidase family protein</fullName>
        <ecNumber evidence="10">3.4.-.-</ecNumber>
    </submittedName>
</protein>
<evidence type="ECO:0000256" key="7">
    <source>
        <dbReference type="RuleBase" id="RU004016"/>
    </source>
</evidence>
<keyword evidence="5" id="KW-0573">Peptidoglycan synthesis</keyword>
<gene>
    <name evidence="10" type="ORF">VF724_14010</name>
</gene>
<dbReference type="EMBL" id="JAYJLD010000022">
    <property type="protein sequence ID" value="MEB3102779.1"/>
    <property type="molecule type" value="Genomic_DNA"/>
</dbReference>
<dbReference type="Proteomes" id="UP001310386">
    <property type="component" value="Unassembled WGS sequence"/>
</dbReference>
<dbReference type="PANTHER" id="PTHR21581:SF33">
    <property type="entry name" value="D-ALANYL-D-ALANINE CARBOXYPEPTIDASE DACB"/>
    <property type="match status" value="1"/>
</dbReference>
<sequence length="388" mass="42704">MRNRLLSLCLALLVYFAAAPLTFAGAPNPPSIHAEAAALIDVQSGKMLMSLNGNKRMRIASLTKIMTAIVAIEKGNLSDKVKVGPRAFGVEGSSIYLKKGEEMSLQNLLYGLMLRSGNDAAVAIAEHVGGSVDGFVYLMNEEAKLIGMTNSHFVNPHGLDAQDHYSTADDMAKLTAYALRNPVFREIVKTKVKTAPNPNEPWDYKWRNKNKMLTLYDGADGVKTGYTKLARRCLSSSATRNGQQLAVVTLDDSNDWADHQLLLDYGFKNFPEREIIRKGQLVENTNAVAAQSFVYPLADSEISGLSQKTELYEKQSTAYRLGEKGRVVFYLEGRQIGAVPLVDQYSTRLNLTDRSALNKEAASAPWSGFAQVWAQLLKALFTLNRESG</sequence>
<comment type="caution">
    <text evidence="10">The sequence shown here is derived from an EMBL/GenBank/DDBJ whole genome shotgun (WGS) entry which is preliminary data.</text>
</comment>
<dbReference type="EC" id="3.4.-.-" evidence="10"/>
<keyword evidence="6" id="KW-0961">Cell wall biogenesis/degradation</keyword>
<proteinExistence type="inferred from homology"/>
<feature type="domain" description="Peptidase S11 D-alanyl-D-alanine carboxypeptidase A N-terminal" evidence="9">
    <location>
        <begin position="27"/>
        <end position="253"/>
    </location>
</feature>
<keyword evidence="4" id="KW-0133">Cell shape</keyword>
<dbReference type="PRINTS" id="PR00725">
    <property type="entry name" value="DADACBPTASE1"/>
</dbReference>
<evidence type="ECO:0000256" key="5">
    <source>
        <dbReference type="ARBA" id="ARBA00022984"/>
    </source>
</evidence>
<keyword evidence="11" id="KW-1185">Reference proteome</keyword>
<comment type="similarity">
    <text evidence="1 7">Belongs to the peptidase S11 family.</text>
</comment>
<accession>A0ABU5ZJX7</accession>
<evidence type="ECO:0000259" key="9">
    <source>
        <dbReference type="Pfam" id="PF00768"/>
    </source>
</evidence>
<evidence type="ECO:0000256" key="3">
    <source>
        <dbReference type="ARBA" id="ARBA00022801"/>
    </source>
</evidence>